<gene>
    <name evidence="2" type="ORF">OLEA9_A057964</name>
</gene>
<dbReference type="OrthoDB" id="770116at2759"/>
<proteinExistence type="predicted"/>
<feature type="compositionally biased region" description="Polar residues" evidence="1">
    <location>
        <begin position="174"/>
        <end position="184"/>
    </location>
</feature>
<evidence type="ECO:0000313" key="2">
    <source>
        <dbReference type="EMBL" id="CAA2961060.1"/>
    </source>
</evidence>
<organism evidence="2 3">
    <name type="scientific">Olea europaea subsp. europaea</name>
    <dbReference type="NCBI Taxonomy" id="158383"/>
    <lineage>
        <taxon>Eukaryota</taxon>
        <taxon>Viridiplantae</taxon>
        <taxon>Streptophyta</taxon>
        <taxon>Embryophyta</taxon>
        <taxon>Tracheophyta</taxon>
        <taxon>Spermatophyta</taxon>
        <taxon>Magnoliopsida</taxon>
        <taxon>eudicotyledons</taxon>
        <taxon>Gunneridae</taxon>
        <taxon>Pentapetalae</taxon>
        <taxon>asterids</taxon>
        <taxon>lamiids</taxon>
        <taxon>Lamiales</taxon>
        <taxon>Oleaceae</taxon>
        <taxon>Oleeae</taxon>
        <taxon>Olea</taxon>
    </lineage>
</organism>
<dbReference type="GO" id="GO:0016071">
    <property type="term" value="P:mRNA metabolic process"/>
    <property type="evidence" value="ECO:0007669"/>
    <property type="project" value="UniProtKB-ARBA"/>
</dbReference>
<sequence length="202" mass="22506">MGTEVLRPQDCLGERFRLSPAAFHRRKSTKHGEAGYRKPVFRSERWDQNQKKKFNNQQENFISKKSSRADALKSRINNGPVMGQVTILRRGESLDSLNPKINSSKKMGSAKQSPVDDMVVYGTGRIGPDTPEMVPKQIRLGARPPAAGRGVADIYAGSAFSMSPSPRSLPVPSFFNNKTQNSASKVFDDSATRDLRRLLRLE</sequence>
<reference evidence="2 3" key="1">
    <citation type="submission" date="2019-12" db="EMBL/GenBank/DDBJ databases">
        <authorList>
            <person name="Alioto T."/>
            <person name="Alioto T."/>
            <person name="Gomez Garrido J."/>
        </authorList>
    </citation>
    <scope>NUCLEOTIDE SEQUENCE [LARGE SCALE GENOMIC DNA]</scope>
</reference>
<keyword evidence="3" id="KW-1185">Reference proteome</keyword>
<protein>
    <submittedName>
        <fullName evidence="2">Uncharacterized protein</fullName>
    </submittedName>
</protein>
<dbReference type="PANTHER" id="PTHR33670">
    <property type="entry name" value="SPLICING FACTOR, PROLINE- AND GLUTAMINE-RICH-LIKE"/>
    <property type="match status" value="1"/>
</dbReference>
<dbReference type="InterPro" id="IPR028322">
    <property type="entry name" value="PNRC-like_rgn"/>
</dbReference>
<name>A0A8S0Q2G4_OLEEU</name>
<accession>A0A8S0Q2G4</accession>
<dbReference type="AlphaFoldDB" id="A0A8S0Q2G4"/>
<feature type="region of interest" description="Disordered" evidence="1">
    <location>
        <begin position="162"/>
        <end position="186"/>
    </location>
</feature>
<dbReference type="Proteomes" id="UP000594638">
    <property type="component" value="Unassembled WGS sequence"/>
</dbReference>
<dbReference type="EMBL" id="CACTIH010000489">
    <property type="protein sequence ID" value="CAA2961060.1"/>
    <property type="molecule type" value="Genomic_DNA"/>
</dbReference>
<evidence type="ECO:0000256" key="1">
    <source>
        <dbReference type="SAM" id="MobiDB-lite"/>
    </source>
</evidence>
<dbReference type="Pfam" id="PF15365">
    <property type="entry name" value="PNRC"/>
    <property type="match status" value="1"/>
</dbReference>
<evidence type="ECO:0000313" key="3">
    <source>
        <dbReference type="Proteomes" id="UP000594638"/>
    </source>
</evidence>
<dbReference type="Gramene" id="OE9A057964T1">
    <property type="protein sequence ID" value="OE9A057964C1"/>
    <property type="gene ID" value="OE9A057964"/>
</dbReference>
<comment type="caution">
    <text evidence="2">The sequence shown here is derived from an EMBL/GenBank/DDBJ whole genome shotgun (WGS) entry which is preliminary data.</text>
</comment>
<dbReference type="PANTHER" id="PTHR33670:SF1">
    <property type="entry name" value="OS09G0416300 PROTEIN"/>
    <property type="match status" value="1"/>
</dbReference>